<accession>A0A2K1PY64</accession>
<keyword evidence="7" id="KW-1185">Reference proteome</keyword>
<dbReference type="InterPro" id="IPR011057">
    <property type="entry name" value="Mss4-like_sf"/>
</dbReference>
<protein>
    <submittedName>
        <fullName evidence="6">Glutathione-dependent formaldehyde-activating enzyme</fullName>
    </submittedName>
</protein>
<dbReference type="SUPFAM" id="SSF51316">
    <property type="entry name" value="Mss4-like"/>
    <property type="match status" value="1"/>
</dbReference>
<comment type="similarity">
    <text evidence="1">Belongs to the Gfa family.</text>
</comment>
<evidence type="ECO:0000313" key="6">
    <source>
        <dbReference type="EMBL" id="PNS07736.1"/>
    </source>
</evidence>
<dbReference type="Proteomes" id="UP000236220">
    <property type="component" value="Unassembled WGS sequence"/>
</dbReference>
<dbReference type="InterPro" id="IPR006913">
    <property type="entry name" value="CENP-V/GFA"/>
</dbReference>
<sequence length="134" mass="14630">MEKTYHGSCHCGAVKYSASLDLAKGTGKCNCTYCMKIRNWSAQASGLELLQGEDVLGDYSKEWPGGNLHHRFCSKCGVTLYANGHIPEAGGDFLSVQVNTLDDASIDDLLSGPMRHADGRNDNWMNPPAETRHL</sequence>
<dbReference type="GO" id="GO:0046872">
    <property type="term" value="F:metal ion binding"/>
    <property type="evidence" value="ECO:0007669"/>
    <property type="project" value="UniProtKB-KW"/>
</dbReference>
<keyword evidence="3" id="KW-0862">Zinc</keyword>
<dbReference type="PROSITE" id="PS51891">
    <property type="entry name" value="CENP_V_GFA"/>
    <property type="match status" value="1"/>
</dbReference>
<feature type="domain" description="CENP-V/GFA" evidence="5">
    <location>
        <begin position="5"/>
        <end position="125"/>
    </location>
</feature>
<evidence type="ECO:0000256" key="4">
    <source>
        <dbReference type="SAM" id="MobiDB-lite"/>
    </source>
</evidence>
<dbReference type="AlphaFoldDB" id="A0A2K1PY64"/>
<evidence type="ECO:0000259" key="5">
    <source>
        <dbReference type="PROSITE" id="PS51891"/>
    </source>
</evidence>
<evidence type="ECO:0000313" key="7">
    <source>
        <dbReference type="Proteomes" id="UP000236220"/>
    </source>
</evidence>
<proteinExistence type="inferred from homology"/>
<dbReference type="InterPro" id="IPR052355">
    <property type="entry name" value="CENP-V-like"/>
</dbReference>
<dbReference type="GO" id="GO:0016846">
    <property type="term" value="F:carbon-sulfur lyase activity"/>
    <property type="evidence" value="ECO:0007669"/>
    <property type="project" value="InterPro"/>
</dbReference>
<evidence type="ECO:0000256" key="2">
    <source>
        <dbReference type="ARBA" id="ARBA00022723"/>
    </source>
</evidence>
<dbReference type="RefSeq" id="WP_103075406.1">
    <property type="nucleotide sequence ID" value="NZ_NPZB01000002.1"/>
</dbReference>
<evidence type="ECO:0000256" key="3">
    <source>
        <dbReference type="ARBA" id="ARBA00022833"/>
    </source>
</evidence>
<gene>
    <name evidence="6" type="ORF">Lysil_1912</name>
</gene>
<dbReference type="EMBL" id="NPZB01000002">
    <property type="protein sequence ID" value="PNS07736.1"/>
    <property type="molecule type" value="Genomic_DNA"/>
</dbReference>
<dbReference type="Pfam" id="PF04828">
    <property type="entry name" value="GFA"/>
    <property type="match status" value="1"/>
</dbReference>
<dbReference type="PANTHER" id="PTHR28620:SF1">
    <property type="entry name" value="CENP-V_GFA DOMAIN-CONTAINING PROTEIN"/>
    <property type="match status" value="1"/>
</dbReference>
<evidence type="ECO:0000256" key="1">
    <source>
        <dbReference type="ARBA" id="ARBA00005495"/>
    </source>
</evidence>
<dbReference type="OrthoDB" id="9805575at2"/>
<comment type="caution">
    <text evidence="6">The sequence shown here is derived from an EMBL/GenBank/DDBJ whole genome shotgun (WGS) entry which is preliminary data.</text>
</comment>
<dbReference type="Gene3D" id="2.170.150.70">
    <property type="match status" value="1"/>
</dbReference>
<reference evidence="6 7" key="1">
    <citation type="submission" date="2017-08" db="EMBL/GenBank/DDBJ databases">
        <title>Lysobacter sylvestris genome.</title>
        <authorList>
            <person name="Zhang D.-C."/>
            <person name="Albuquerque L."/>
            <person name="Franca L."/>
            <person name="Froufe H.J.C."/>
            <person name="Barroso C."/>
            <person name="Egas C."/>
            <person name="Da Costa M."/>
            <person name="Margesin R."/>
        </authorList>
    </citation>
    <scope>NUCLEOTIDE SEQUENCE [LARGE SCALE GENOMIC DNA]</scope>
    <source>
        <strain evidence="6 7">AM20-91</strain>
    </source>
</reference>
<organism evidence="6 7">
    <name type="scientific">Solilutibacter silvestris</name>
    <dbReference type="NCBI Taxonomy" id="1645665"/>
    <lineage>
        <taxon>Bacteria</taxon>
        <taxon>Pseudomonadati</taxon>
        <taxon>Pseudomonadota</taxon>
        <taxon>Gammaproteobacteria</taxon>
        <taxon>Lysobacterales</taxon>
        <taxon>Lysobacteraceae</taxon>
        <taxon>Solilutibacter</taxon>
    </lineage>
</organism>
<name>A0A2K1PY64_9GAMM</name>
<feature type="region of interest" description="Disordered" evidence="4">
    <location>
        <begin position="112"/>
        <end position="134"/>
    </location>
</feature>
<dbReference type="PANTHER" id="PTHR28620">
    <property type="entry name" value="CENTROMERE PROTEIN V"/>
    <property type="match status" value="1"/>
</dbReference>
<keyword evidence="2" id="KW-0479">Metal-binding</keyword>